<evidence type="ECO:0000259" key="5">
    <source>
        <dbReference type="Pfam" id="PF00962"/>
    </source>
</evidence>
<dbReference type="PANTHER" id="PTHR43114:SF6">
    <property type="entry name" value="ADENINE DEAMINASE"/>
    <property type="match status" value="1"/>
</dbReference>
<evidence type="ECO:0000256" key="4">
    <source>
        <dbReference type="ARBA" id="ARBA00022833"/>
    </source>
</evidence>
<organism evidence="6">
    <name type="scientific">metagenome</name>
    <dbReference type="NCBI Taxonomy" id="256318"/>
    <lineage>
        <taxon>unclassified sequences</taxon>
        <taxon>metagenomes</taxon>
    </lineage>
</organism>
<dbReference type="InterPro" id="IPR001365">
    <property type="entry name" value="A_deaminase_dom"/>
</dbReference>
<evidence type="ECO:0000256" key="3">
    <source>
        <dbReference type="ARBA" id="ARBA00022801"/>
    </source>
</evidence>
<feature type="domain" description="Adenosine deaminase" evidence="5">
    <location>
        <begin position="11"/>
        <end position="322"/>
    </location>
</feature>
<evidence type="ECO:0000256" key="1">
    <source>
        <dbReference type="ARBA" id="ARBA00001947"/>
    </source>
</evidence>
<keyword evidence="4" id="KW-0862">Zinc</keyword>
<keyword evidence="3 6" id="KW-0378">Hydrolase</keyword>
<dbReference type="GO" id="GO:0046872">
    <property type="term" value="F:metal ion binding"/>
    <property type="evidence" value="ECO:0007669"/>
    <property type="project" value="UniProtKB-KW"/>
</dbReference>
<proteinExistence type="predicted"/>
<protein>
    <submittedName>
        <fullName evidence="6">Putative Adenosine deaminase</fullName>
        <ecNumber evidence="6">3.5.4.4</ecNumber>
    </submittedName>
</protein>
<dbReference type="GO" id="GO:0000034">
    <property type="term" value="F:adenine deaminase activity"/>
    <property type="evidence" value="ECO:0007669"/>
    <property type="project" value="TreeGrafter"/>
</dbReference>
<evidence type="ECO:0000256" key="2">
    <source>
        <dbReference type="ARBA" id="ARBA00022723"/>
    </source>
</evidence>
<keyword evidence="2" id="KW-0479">Metal-binding</keyword>
<dbReference type="GO" id="GO:0005829">
    <property type="term" value="C:cytosol"/>
    <property type="evidence" value="ECO:0007669"/>
    <property type="project" value="TreeGrafter"/>
</dbReference>
<sequence>MNRPQLLRDLPKVDLHSHIAGTISVENLHRLAKKAGITIPDNVYAVESAMDFLAKLDVVASVLIEPEDFELITYEYLSSGARTSNLRHAEIFWNATLYPTQLFSDILAAIRSGAAAAESEFGISTLILPAICREQGPEVADQLLDLVLAHLGPDIAGIGLDGDELAAPPELFVDVFQRAGRAGLKRTAHVTYPPASRVQYCIDVLGCDRIDHGYYVLEDALESQAVADRQVPVTVCYSLTCLSRGWDLQTHPLKAMHDMGFNLILGTDDEAFVDTNIGNEYVRVCDGYELPMAEVTKLLHAGVTASWADDARKAELHAEIDQAVSAIPA</sequence>
<dbReference type="Gene3D" id="3.20.20.140">
    <property type="entry name" value="Metal-dependent hydrolases"/>
    <property type="match status" value="1"/>
</dbReference>
<dbReference type="AlphaFoldDB" id="A0A2P2C481"/>
<dbReference type="GO" id="GO:0006146">
    <property type="term" value="P:adenine catabolic process"/>
    <property type="evidence" value="ECO:0007669"/>
    <property type="project" value="TreeGrafter"/>
</dbReference>
<name>A0A2P2C481_9ZZZZ</name>
<comment type="cofactor">
    <cofactor evidence="1">
        <name>Zn(2+)</name>
        <dbReference type="ChEBI" id="CHEBI:29105"/>
    </cofactor>
</comment>
<dbReference type="Pfam" id="PF00962">
    <property type="entry name" value="A_deaminase"/>
    <property type="match status" value="1"/>
</dbReference>
<dbReference type="GO" id="GO:0043103">
    <property type="term" value="P:hypoxanthine salvage"/>
    <property type="evidence" value="ECO:0007669"/>
    <property type="project" value="TreeGrafter"/>
</dbReference>
<dbReference type="EC" id="3.5.4.4" evidence="6"/>
<dbReference type="InterPro" id="IPR006330">
    <property type="entry name" value="Ado/ade_deaminase"/>
</dbReference>
<accession>A0A2P2C481</accession>
<dbReference type="SUPFAM" id="SSF51556">
    <property type="entry name" value="Metallo-dependent hydrolases"/>
    <property type="match status" value="1"/>
</dbReference>
<reference evidence="6" key="1">
    <citation type="submission" date="2015-08" db="EMBL/GenBank/DDBJ databases">
        <authorList>
            <person name="Babu N.S."/>
            <person name="Beckwith C.J."/>
            <person name="Beseler K.G."/>
            <person name="Brison A."/>
            <person name="Carone J.V."/>
            <person name="Caskin T.P."/>
            <person name="Diamond M."/>
            <person name="Durham M.E."/>
            <person name="Foxe J.M."/>
            <person name="Go M."/>
            <person name="Henderson B.A."/>
            <person name="Jones I.B."/>
            <person name="McGettigan J.A."/>
            <person name="Micheletti S.J."/>
            <person name="Nasrallah M.E."/>
            <person name="Ortiz D."/>
            <person name="Piller C.R."/>
            <person name="Privatt S.R."/>
            <person name="Schneider S.L."/>
            <person name="Sharp S."/>
            <person name="Smith T.C."/>
            <person name="Stanton J.D."/>
            <person name="Ullery H.E."/>
            <person name="Wilson R.J."/>
            <person name="Serrano M.G."/>
            <person name="Buck G."/>
            <person name="Lee V."/>
            <person name="Wang Y."/>
            <person name="Carvalho R."/>
            <person name="Voegtly L."/>
            <person name="Shi R."/>
            <person name="Duckworth R."/>
            <person name="Johnson A."/>
            <person name="Loviza R."/>
            <person name="Walstead R."/>
            <person name="Shah Z."/>
            <person name="Kiflezghi M."/>
            <person name="Wade K."/>
            <person name="Ball S.L."/>
            <person name="Bradley K.W."/>
            <person name="Asai D.J."/>
            <person name="Bowman C.A."/>
            <person name="Russell D.A."/>
            <person name="Pope W.H."/>
            <person name="Jacobs-Sera D."/>
            <person name="Hendrix R.W."/>
            <person name="Hatfull G.F."/>
        </authorList>
    </citation>
    <scope>NUCLEOTIDE SEQUENCE</scope>
</reference>
<evidence type="ECO:0000313" key="6">
    <source>
        <dbReference type="EMBL" id="CUR56794.1"/>
    </source>
</evidence>
<dbReference type="EMBL" id="CZKA01000030">
    <property type="protein sequence ID" value="CUR56794.1"/>
    <property type="molecule type" value="Genomic_DNA"/>
</dbReference>
<dbReference type="PANTHER" id="PTHR43114">
    <property type="entry name" value="ADENINE DEAMINASE"/>
    <property type="match status" value="1"/>
</dbReference>
<gene>
    <name evidence="6" type="ORF">NOCA2360060</name>
</gene>
<dbReference type="InterPro" id="IPR032466">
    <property type="entry name" value="Metal_Hydrolase"/>
</dbReference>